<organism evidence="3 4">
    <name type="scientific">Canna indica</name>
    <name type="common">Indian-shot</name>
    <dbReference type="NCBI Taxonomy" id="4628"/>
    <lineage>
        <taxon>Eukaryota</taxon>
        <taxon>Viridiplantae</taxon>
        <taxon>Streptophyta</taxon>
        <taxon>Embryophyta</taxon>
        <taxon>Tracheophyta</taxon>
        <taxon>Spermatophyta</taxon>
        <taxon>Magnoliopsida</taxon>
        <taxon>Liliopsida</taxon>
        <taxon>Zingiberales</taxon>
        <taxon>Cannaceae</taxon>
        <taxon>Canna</taxon>
    </lineage>
</organism>
<dbReference type="EMBL" id="CP136893">
    <property type="protein sequence ID" value="WOL06206.1"/>
    <property type="molecule type" value="Genomic_DNA"/>
</dbReference>
<evidence type="ECO:0000313" key="3">
    <source>
        <dbReference type="EMBL" id="WOL06206.1"/>
    </source>
</evidence>
<evidence type="ECO:0000256" key="2">
    <source>
        <dbReference type="SAM" id="SignalP"/>
    </source>
</evidence>
<evidence type="ECO:0000313" key="4">
    <source>
        <dbReference type="Proteomes" id="UP001327560"/>
    </source>
</evidence>
<gene>
    <name evidence="3" type="ORF">Cni_G14938</name>
</gene>
<proteinExistence type="predicted"/>
<accession>A0AAQ3KIP0</accession>
<feature type="region of interest" description="Disordered" evidence="1">
    <location>
        <begin position="27"/>
        <end position="91"/>
    </location>
</feature>
<protein>
    <submittedName>
        <fullName evidence="3">Uncharacterized protein</fullName>
    </submittedName>
</protein>
<feature type="compositionally biased region" description="Polar residues" evidence="1">
    <location>
        <begin position="42"/>
        <end position="55"/>
    </location>
</feature>
<feature type="compositionally biased region" description="Basic and acidic residues" evidence="1">
    <location>
        <begin position="28"/>
        <end position="40"/>
    </location>
</feature>
<name>A0AAQ3KIP0_9LILI</name>
<keyword evidence="4" id="KW-1185">Reference proteome</keyword>
<keyword evidence="2" id="KW-0732">Signal</keyword>
<dbReference type="Proteomes" id="UP001327560">
    <property type="component" value="Chromosome 4"/>
</dbReference>
<sequence length="91" mass="10088">MQQRMKKAYLLLLLVFTMVLRSSGRQLISHEDDKMDRGEMKATTTLGYSEGSSNLDNHHSIPRDLYNSRIGGSTQQPPYGDDGSNQGGNGN</sequence>
<evidence type="ECO:0000256" key="1">
    <source>
        <dbReference type="SAM" id="MobiDB-lite"/>
    </source>
</evidence>
<feature type="signal peptide" evidence="2">
    <location>
        <begin position="1"/>
        <end position="24"/>
    </location>
</feature>
<reference evidence="3 4" key="1">
    <citation type="submission" date="2023-10" db="EMBL/GenBank/DDBJ databases">
        <title>Chromosome-scale genome assembly provides insights into flower coloration mechanisms of Canna indica.</title>
        <authorList>
            <person name="Li C."/>
        </authorList>
    </citation>
    <scope>NUCLEOTIDE SEQUENCE [LARGE SCALE GENOMIC DNA]</scope>
    <source>
        <tissue evidence="3">Flower</tissue>
    </source>
</reference>
<feature type="chain" id="PRO_5042902954" evidence="2">
    <location>
        <begin position="25"/>
        <end position="91"/>
    </location>
</feature>
<dbReference type="AlphaFoldDB" id="A0AAQ3KIP0"/>